<accession>A0A1H9RAB4</accession>
<dbReference type="InterPro" id="IPR025669">
    <property type="entry name" value="AAA_dom"/>
</dbReference>
<protein>
    <recommendedName>
        <fullName evidence="4">Sporulation initiation inhibitor protein Soj</fullName>
    </recommendedName>
</protein>
<organism evidence="7 8">
    <name type="scientific">Butyrivibrio fibrisolvens</name>
    <dbReference type="NCBI Taxonomy" id="831"/>
    <lineage>
        <taxon>Bacteria</taxon>
        <taxon>Bacillati</taxon>
        <taxon>Bacillota</taxon>
        <taxon>Clostridia</taxon>
        <taxon>Lachnospirales</taxon>
        <taxon>Lachnospiraceae</taxon>
        <taxon>Butyrivibrio</taxon>
    </lineage>
</organism>
<dbReference type="PANTHER" id="PTHR13696:SF99">
    <property type="entry name" value="COBYRINIC ACID AC-DIAMIDE SYNTHASE"/>
    <property type="match status" value="1"/>
</dbReference>
<comment type="subunit">
    <text evidence="3">Dimerizes in the presence of ATP but not ADP; ATP-binding is required for double-stranded (ds)DNA-binding. Interacts with DnaA.</text>
</comment>
<dbReference type="Pfam" id="PF13614">
    <property type="entry name" value="AAA_31"/>
    <property type="match status" value="1"/>
</dbReference>
<dbReference type="Proteomes" id="UP000182584">
    <property type="component" value="Unassembled WGS sequence"/>
</dbReference>
<feature type="domain" description="AAA" evidence="5">
    <location>
        <begin position="3"/>
        <end position="183"/>
    </location>
</feature>
<dbReference type="InterPro" id="IPR027417">
    <property type="entry name" value="P-loop_NTPase"/>
</dbReference>
<dbReference type="CDD" id="cd02042">
    <property type="entry name" value="ParAB_family"/>
    <property type="match status" value="1"/>
</dbReference>
<evidence type="ECO:0000313" key="7">
    <source>
        <dbReference type="EMBL" id="SER68863.1"/>
    </source>
</evidence>
<keyword evidence="9" id="KW-1185">Reference proteome</keyword>
<dbReference type="AlphaFoldDB" id="A0A1H9RAB4"/>
<dbReference type="SUPFAM" id="SSF52540">
    <property type="entry name" value="P-loop containing nucleoside triphosphate hydrolases"/>
    <property type="match status" value="1"/>
</dbReference>
<proteinExistence type="inferred from homology"/>
<dbReference type="PANTHER" id="PTHR13696">
    <property type="entry name" value="P-LOOP CONTAINING NUCLEOSIDE TRIPHOSPHATE HYDROLASE"/>
    <property type="match status" value="1"/>
</dbReference>
<dbReference type="EMBL" id="NXNG01000001">
    <property type="protein sequence ID" value="PWT27520.1"/>
    <property type="molecule type" value="Genomic_DNA"/>
</dbReference>
<sequence>MCKVISVANIKGGVAKTTTAANLGVGLVKKGKRVLLVDLDPQGSLSLGLGIRNNKELPYTVSTVIQKVINEIEISEGEGIIHNDEGVDILPSNHSLRTVEQQLDEVMSKEHILEEYIDGIRDRYDYIIIDCNPGVDNLILNALTCCDSVLIPSPPEYLCVEGLQEIIRTIGQVKKRLNRKIEIEGVLLTIVNGRTNIARDIMNKMEEAYGQHLKIFQTVIPESVKAKEAVANGISVYEQSPKSSVAVAYEAFVEEVLDNE</sequence>
<evidence type="ECO:0000313" key="6">
    <source>
        <dbReference type="EMBL" id="PWT27520.1"/>
    </source>
</evidence>
<reference evidence="6 9" key="2">
    <citation type="submission" date="2017-09" db="EMBL/GenBank/DDBJ databases">
        <title>High-quality draft genome sequence of Butyrivibrio fibrisolvens INBov1, isolated from cow rumen.</title>
        <authorList>
            <person name="Rodriguez Hernaez J."/>
            <person name="Rivarola M."/>
            <person name="Paniego N."/>
            <person name="Cravero S."/>
            <person name="Ceron Cucchi M."/>
            <person name="Martinez M.C."/>
        </authorList>
    </citation>
    <scope>NUCLEOTIDE SEQUENCE [LARGE SCALE GENOMIC DNA]</scope>
    <source>
        <strain evidence="6 9">INBov1</strain>
    </source>
</reference>
<dbReference type="InterPro" id="IPR050678">
    <property type="entry name" value="DNA_Partitioning_ATPase"/>
</dbReference>
<evidence type="ECO:0000256" key="2">
    <source>
        <dbReference type="ARBA" id="ARBA00049360"/>
    </source>
</evidence>
<evidence type="ECO:0000256" key="3">
    <source>
        <dbReference type="ARBA" id="ARBA00062323"/>
    </source>
</evidence>
<evidence type="ECO:0000313" key="8">
    <source>
        <dbReference type="Proteomes" id="UP000182584"/>
    </source>
</evidence>
<comment type="similarity">
    <text evidence="1">Belongs to the ParA family.</text>
</comment>
<dbReference type="OrthoDB" id="9815116at2"/>
<dbReference type="Proteomes" id="UP000245488">
    <property type="component" value="Chromosome"/>
</dbReference>
<evidence type="ECO:0000256" key="1">
    <source>
        <dbReference type="ARBA" id="ARBA00006976"/>
    </source>
</evidence>
<dbReference type="FunFam" id="3.40.50.300:FF:000285">
    <property type="entry name" value="Sporulation initiation inhibitor Soj"/>
    <property type="match status" value="1"/>
</dbReference>
<dbReference type="RefSeq" id="WP_027215732.1">
    <property type="nucleotide sequence ID" value="NZ_CM009896.1"/>
</dbReference>
<gene>
    <name evidence="6" type="ORF">CPT75_10645</name>
    <name evidence="7" type="ORF">SAMN04487884_10974</name>
</gene>
<dbReference type="PIRSF" id="PIRSF009320">
    <property type="entry name" value="Nuc_binding_HP_1000"/>
    <property type="match status" value="1"/>
</dbReference>
<dbReference type="EMBL" id="FOGJ01000009">
    <property type="protein sequence ID" value="SER68863.1"/>
    <property type="molecule type" value="Genomic_DNA"/>
</dbReference>
<reference evidence="7 8" key="1">
    <citation type="submission" date="2016-10" db="EMBL/GenBank/DDBJ databases">
        <authorList>
            <person name="de Groot N.N."/>
        </authorList>
    </citation>
    <scope>NUCLEOTIDE SEQUENCE [LARGE SCALE GENOMIC DNA]</scope>
    <source>
        <strain evidence="7 8">AR40</strain>
    </source>
</reference>
<evidence type="ECO:0000256" key="4">
    <source>
        <dbReference type="ARBA" id="ARBA00071824"/>
    </source>
</evidence>
<name>A0A1H9RAB4_BUTFI</name>
<evidence type="ECO:0000259" key="5">
    <source>
        <dbReference type="Pfam" id="PF13614"/>
    </source>
</evidence>
<dbReference type="Gene3D" id="3.40.50.300">
    <property type="entry name" value="P-loop containing nucleotide triphosphate hydrolases"/>
    <property type="match status" value="1"/>
</dbReference>
<comment type="catalytic activity">
    <reaction evidence="2">
        <text>ATP + H2O = ADP + phosphate + H(+)</text>
        <dbReference type="Rhea" id="RHEA:13065"/>
        <dbReference type="ChEBI" id="CHEBI:15377"/>
        <dbReference type="ChEBI" id="CHEBI:15378"/>
        <dbReference type="ChEBI" id="CHEBI:30616"/>
        <dbReference type="ChEBI" id="CHEBI:43474"/>
        <dbReference type="ChEBI" id="CHEBI:456216"/>
    </reaction>
</comment>
<evidence type="ECO:0000313" key="9">
    <source>
        <dbReference type="Proteomes" id="UP000245488"/>
    </source>
</evidence>